<name>A0ABS3T3M7_9FLAO</name>
<sequence length="245" mass="28057">MLISNVIKILLLLLGGVFIVLQGLGFEFEGSIVCAVIFVLLATLYCVYSENKSKYFFWFLVTFAVAQLVGLSSYFGPEYDIDETDYFYFASNGLYILSYVFLISRILGDLSFKTIVTQFYVPIIILLVLDIFCVILVTATTENVLTIYEYSLEFVYNVVIMALLSVALINYMYRNDNKSMLFLLGSILIVFSEIIQLTYYYVLEDNNLGFIYSTFLVAAFLFFYLQSQKEYTGPVPAFTDEQLNV</sequence>
<feature type="transmembrane region" description="Helical" evidence="1">
    <location>
        <begin position="154"/>
        <end position="173"/>
    </location>
</feature>
<feature type="transmembrane region" description="Helical" evidence="1">
    <location>
        <begin position="180"/>
        <end position="202"/>
    </location>
</feature>
<feature type="transmembrane region" description="Helical" evidence="1">
    <location>
        <begin position="87"/>
        <end position="107"/>
    </location>
</feature>
<dbReference type="RefSeq" id="WP_208154706.1">
    <property type="nucleotide sequence ID" value="NZ_JAGEVF010000009.1"/>
</dbReference>
<feature type="transmembrane region" description="Helical" evidence="1">
    <location>
        <begin position="55"/>
        <end position="75"/>
    </location>
</feature>
<protein>
    <submittedName>
        <fullName evidence="2">Uncharacterized protein</fullName>
    </submittedName>
</protein>
<proteinExistence type="predicted"/>
<dbReference type="Proteomes" id="UP000676776">
    <property type="component" value="Unassembled WGS sequence"/>
</dbReference>
<evidence type="ECO:0000313" key="2">
    <source>
        <dbReference type="EMBL" id="MBO3117348.1"/>
    </source>
</evidence>
<feature type="transmembrane region" description="Helical" evidence="1">
    <location>
        <begin position="7"/>
        <end position="24"/>
    </location>
</feature>
<evidence type="ECO:0000313" key="3">
    <source>
        <dbReference type="Proteomes" id="UP000676776"/>
    </source>
</evidence>
<organism evidence="2 3">
    <name type="scientific">Winogradskyella pelagia</name>
    <dbReference type="NCBI Taxonomy" id="2819984"/>
    <lineage>
        <taxon>Bacteria</taxon>
        <taxon>Pseudomonadati</taxon>
        <taxon>Bacteroidota</taxon>
        <taxon>Flavobacteriia</taxon>
        <taxon>Flavobacteriales</taxon>
        <taxon>Flavobacteriaceae</taxon>
        <taxon>Winogradskyella</taxon>
    </lineage>
</organism>
<feature type="transmembrane region" description="Helical" evidence="1">
    <location>
        <begin position="119"/>
        <end position="139"/>
    </location>
</feature>
<keyword evidence="1" id="KW-0812">Transmembrane</keyword>
<gene>
    <name evidence="2" type="ORF">J4050_11355</name>
</gene>
<evidence type="ECO:0000256" key="1">
    <source>
        <dbReference type="SAM" id="Phobius"/>
    </source>
</evidence>
<feature type="transmembrane region" description="Helical" evidence="1">
    <location>
        <begin position="30"/>
        <end position="48"/>
    </location>
</feature>
<keyword evidence="1" id="KW-0472">Membrane</keyword>
<accession>A0ABS3T3M7</accession>
<dbReference type="EMBL" id="JAGEVF010000009">
    <property type="protein sequence ID" value="MBO3117348.1"/>
    <property type="molecule type" value="Genomic_DNA"/>
</dbReference>
<keyword evidence="3" id="KW-1185">Reference proteome</keyword>
<reference evidence="2 3" key="1">
    <citation type="submission" date="2021-03" db="EMBL/GenBank/DDBJ databases">
        <title>Winogradskyella sp. nov., isolated from costal sediment.</title>
        <authorList>
            <person name="Gao C."/>
        </authorList>
    </citation>
    <scope>NUCLEOTIDE SEQUENCE [LARGE SCALE GENOMIC DNA]</scope>
    <source>
        <strain evidence="2 3">DF17</strain>
    </source>
</reference>
<feature type="transmembrane region" description="Helical" evidence="1">
    <location>
        <begin position="208"/>
        <end position="225"/>
    </location>
</feature>
<keyword evidence="1" id="KW-1133">Transmembrane helix</keyword>
<comment type="caution">
    <text evidence="2">The sequence shown here is derived from an EMBL/GenBank/DDBJ whole genome shotgun (WGS) entry which is preliminary data.</text>
</comment>